<dbReference type="EMBL" id="JAIXMP010000019">
    <property type="protein sequence ID" value="KAI9257948.1"/>
    <property type="molecule type" value="Genomic_DNA"/>
</dbReference>
<keyword evidence="1" id="KW-0472">Membrane</keyword>
<evidence type="ECO:0000313" key="2">
    <source>
        <dbReference type="EMBL" id="KAI9257948.1"/>
    </source>
</evidence>
<dbReference type="AlphaFoldDB" id="A0AAD5K6K0"/>
<name>A0AAD5K6K0_9FUNG</name>
<reference evidence="2" key="2">
    <citation type="submission" date="2023-02" db="EMBL/GenBank/DDBJ databases">
        <authorList>
            <consortium name="DOE Joint Genome Institute"/>
            <person name="Mondo S.J."/>
            <person name="Chang Y."/>
            <person name="Wang Y."/>
            <person name="Ahrendt S."/>
            <person name="Andreopoulos W."/>
            <person name="Barry K."/>
            <person name="Beard J."/>
            <person name="Benny G.L."/>
            <person name="Blankenship S."/>
            <person name="Bonito G."/>
            <person name="Cuomo C."/>
            <person name="Desiro A."/>
            <person name="Gervers K.A."/>
            <person name="Hundley H."/>
            <person name="Kuo A."/>
            <person name="LaButti K."/>
            <person name="Lang B.F."/>
            <person name="Lipzen A."/>
            <person name="O'Donnell K."/>
            <person name="Pangilinan J."/>
            <person name="Reynolds N."/>
            <person name="Sandor L."/>
            <person name="Smith M.W."/>
            <person name="Tsang A."/>
            <person name="Grigoriev I.V."/>
            <person name="Stajich J.E."/>
            <person name="Spatafora J.W."/>
        </authorList>
    </citation>
    <scope>NUCLEOTIDE SEQUENCE</scope>
    <source>
        <strain evidence="2">RSA 2281</strain>
    </source>
</reference>
<comment type="caution">
    <text evidence="2">The sequence shown here is derived from an EMBL/GenBank/DDBJ whole genome shotgun (WGS) entry which is preliminary data.</text>
</comment>
<protein>
    <submittedName>
        <fullName evidence="2">Uncharacterized protein</fullName>
    </submittedName>
</protein>
<proteinExistence type="predicted"/>
<organism evidence="2 3">
    <name type="scientific">Phascolomyces articulosus</name>
    <dbReference type="NCBI Taxonomy" id="60185"/>
    <lineage>
        <taxon>Eukaryota</taxon>
        <taxon>Fungi</taxon>
        <taxon>Fungi incertae sedis</taxon>
        <taxon>Mucoromycota</taxon>
        <taxon>Mucoromycotina</taxon>
        <taxon>Mucoromycetes</taxon>
        <taxon>Mucorales</taxon>
        <taxon>Lichtheimiaceae</taxon>
        <taxon>Phascolomyces</taxon>
    </lineage>
</organism>
<dbReference type="Proteomes" id="UP001209540">
    <property type="component" value="Unassembled WGS sequence"/>
</dbReference>
<feature type="transmembrane region" description="Helical" evidence="1">
    <location>
        <begin position="102"/>
        <end position="121"/>
    </location>
</feature>
<gene>
    <name evidence="2" type="ORF">BDA99DRAFT_561403</name>
</gene>
<sequence>MNSILQQIKSVRPDPVLYKVDVEYGLGEVGKHDITDIDHPHAPKMLKDILIRAAGKTGDNEELIRKFRTVSFNQTCFRMSLSVLGCPGGIICRMKTTDEYQILGNISLFASGIIPIIRLTLQAKVDMLLVLSAL</sequence>
<keyword evidence="3" id="KW-1185">Reference proteome</keyword>
<evidence type="ECO:0000256" key="1">
    <source>
        <dbReference type="SAM" id="Phobius"/>
    </source>
</evidence>
<reference evidence="2" key="1">
    <citation type="journal article" date="2022" name="IScience">
        <title>Evolution of zygomycete secretomes and the origins of terrestrial fungal ecologies.</title>
        <authorList>
            <person name="Chang Y."/>
            <person name="Wang Y."/>
            <person name="Mondo S."/>
            <person name="Ahrendt S."/>
            <person name="Andreopoulos W."/>
            <person name="Barry K."/>
            <person name="Beard J."/>
            <person name="Benny G.L."/>
            <person name="Blankenship S."/>
            <person name="Bonito G."/>
            <person name="Cuomo C."/>
            <person name="Desiro A."/>
            <person name="Gervers K.A."/>
            <person name="Hundley H."/>
            <person name="Kuo A."/>
            <person name="LaButti K."/>
            <person name="Lang B.F."/>
            <person name="Lipzen A."/>
            <person name="O'Donnell K."/>
            <person name="Pangilinan J."/>
            <person name="Reynolds N."/>
            <person name="Sandor L."/>
            <person name="Smith M.E."/>
            <person name="Tsang A."/>
            <person name="Grigoriev I.V."/>
            <person name="Stajich J.E."/>
            <person name="Spatafora J.W."/>
        </authorList>
    </citation>
    <scope>NUCLEOTIDE SEQUENCE</scope>
    <source>
        <strain evidence="2">RSA 2281</strain>
    </source>
</reference>
<keyword evidence="1" id="KW-0812">Transmembrane</keyword>
<keyword evidence="1" id="KW-1133">Transmembrane helix</keyword>
<evidence type="ECO:0000313" key="3">
    <source>
        <dbReference type="Proteomes" id="UP001209540"/>
    </source>
</evidence>
<accession>A0AAD5K6K0</accession>